<feature type="compositionally biased region" description="Low complexity" evidence="1">
    <location>
        <begin position="1711"/>
        <end position="1722"/>
    </location>
</feature>
<dbReference type="InterPro" id="IPR014756">
    <property type="entry name" value="Ig_E-set"/>
</dbReference>
<feature type="region of interest" description="Disordered" evidence="1">
    <location>
        <begin position="1600"/>
        <end position="1628"/>
    </location>
</feature>
<feature type="compositionally biased region" description="Low complexity" evidence="1">
    <location>
        <begin position="1128"/>
        <end position="1171"/>
    </location>
</feature>
<feature type="compositionally biased region" description="Low complexity" evidence="1">
    <location>
        <begin position="1014"/>
        <end position="1030"/>
    </location>
</feature>
<evidence type="ECO:0000313" key="4">
    <source>
        <dbReference type="Proteomes" id="UP000807716"/>
    </source>
</evidence>
<sequence length="2154" mass="230937">MDNSPQRHQQQQQQQQQQHLQQQRQSALYASQSQESLARPHDDRMPPARPGYEHVTEDYPPSAAGYEGYSPRMRPLYHNNRQTVYGGSPAGQAPRMMPVRPAPPGQGDPYSNRVSMTDVPPAQFAMTGAPRGGYVYRSNTTSPPSRQSAGMQNQTPFSRHAETIYTEHQQQQQYRQYEQQQGYYRQSAPVRQVSVLHHHSQPRSPPNTGNLPYHQAPYPTFPDGRPLVPAPLARPPPGGMTSPSANRPPAQLAPQRSMTLGHANGSPNSNRYSAIGPARTSLPTAPTPPNRSIAQMESTYPESEERRTVGDVSYTDTLATTTITGHSSTGTAGPSSASPTSGPASTGIAPAPPPSALANAASPAIVPEEMGRPQSSGTMPSGPGGHFHKYPGYPPSAQGQHSGFALYDAPVPHPYNRPVSKIMDTPSPVYSNGSAGGVHTSMHHHRLGPVNMNGMPPPQRSSSAVIPAPAKHTHRPNVPSHPPVPQSYSRQITLSKIPTNEEVPPMPGRMTSKNGKVRIQLQFDRPFFNAGGELSGRLELQCSSSRSVMLADMVIELVGYEDCLPNSYESKLGQVRYVTSAIAYIKASHKEVVHHTREVPIYETWTTDDITQARRKSVKADTSKRLFLGGEGSLEMYAELTRTMVSSGGIVYVNVGVKNLTKKKVIGIKLSLWRHVAASSKRGSMSSAASPMSSKDQDSVKNYSEIIYKGEDFSFDGDDPRIVVLPVYIPSGIYSLRNTRYLHVQFFVQVSLMASMSKALAVELPIYITHASSWSDPPPRVPKDFSFPVHEDEPSVKNKTGVFAKKKAPPPINTASTGTSGKRASISGPSTGAISASGSSAASRLTSASTPSLATTSTTLPYGRRAPLKDPDSPTSVLDLAQASNLFVVNPDSGRAEEDGVRAKPPPPATIHEPTTPSPPLPKETLKHRDEEQEMDVGHFRPTEITYDIPKAKEAERSPSEPSMRGPEEHSTVPSRSGASSPVPSEKAAKSKSPSAKHGLRKTLAKLSISIPASGSNGNHSSMNGSSGLSKHSHGTASSSLISPRVLATNGTSSNHSRSSSSSKNLQSLRPYASSDDLLVHSRDRSTSVSSSVSSLSREFGMTPLERINTEDSEVVIGDRRVSHQSDSSELQHQPPLSSSPLSGTPKPLSRESSLSRHSSTSSMSSLMSASRIDRFSSRSSAGSVRIMAISPGPSSPSAPTTPVVIEGVGVVETVQPVQPQQQEHHPSTVENTFVPEVEIDNRAPMSRKNSLRTVSAPGSAPGTRSNSPTMQAHPHEQTMHQRMAQQMHEDTENQQRQPLMAPVKIEGREMGQQQLEIEQRLAPLSRPSTAELHGVRQASPHQDVASTSVYTLEQHSAARSETVAANGDALDPNYYHHHPSESSYGEQQHHPHFSAHVQHRNEYQHQQHYHPDQVHQENDQEVEGYTQQKMYHTPTPSRSQSPYHLVEAPFLTPFEPASRESTSGHVTPTGPPSGLHAHSPHMPPSGLPTTAGSRQQSPVYVTRPVRDMMISPAAYHDGVAHDHGSNRHSPIKASGGILGTATSTATTPSASSSTLRHYGSASSLRSIESASSAYSSSSRSQSPFPAMRVNQLRQEHHDGAHSLANGHGGETGEGSCSSASSRGGSPDQCDTFVRAAFSSESFPYSAEASPTSEAHTASHATASLDASPQATARVLTGVYSDYYEDLSQPTEDSHEAHEKQYLHLPQEGHQPQQQQQKQQKQQKQHPCTKSGIGGTLCHLVSALPLMPRHGRSTPSSAGVATSQTPQDSRKVPQESYVTVATAAASSQSEDSSMSGSSGTLRVVNNVAVGLNDIDEHGQQQQQQQQHHHHHHHHHHMEEHGATVGGRDAYMAMDGSSGLRVEYPRRYASSFHSVLSDEDDRPHAGLTPGLQDPVNDEGLSAFGYADDMAYQPDYHQEQEQQYEAMFNASHDGNNPTGPPIPVVTIGTSSLTESPSTETTTVATDGNGGANQGKVTGFFTSPAPPAVEAVETTTGYQQTLQYQTQYATVKAPPVTTQEAPPRTAAAAAPRAAAYETHGPGLGLNGYASPNDYPQEPSFSPPAPQHPSSHTPPHGQHRPSPTTSASVETPSHSPLIIVPPRSMSSDEGPAPLAAVAAAVAAAAAVTGPSVSDSPVSVTSAAGVADASANWQTMPHG</sequence>
<feature type="compositionally biased region" description="Basic and acidic residues" evidence="1">
    <location>
        <begin position="924"/>
        <end position="942"/>
    </location>
</feature>
<gene>
    <name evidence="3" type="ORF">DFQ27_005320</name>
</gene>
<feature type="region of interest" description="Disordered" evidence="1">
    <location>
        <begin position="1817"/>
        <end position="1842"/>
    </location>
</feature>
<proteinExistence type="predicted"/>
<feature type="region of interest" description="Disordered" evidence="1">
    <location>
        <begin position="1747"/>
        <end position="1799"/>
    </location>
</feature>
<dbReference type="InterPro" id="IPR011022">
    <property type="entry name" value="Arrestin_C-like"/>
</dbReference>
<feature type="region of interest" description="Disordered" evidence="1">
    <location>
        <begin position="1369"/>
        <end position="1392"/>
    </location>
</feature>
<feature type="compositionally biased region" description="Basic residues" evidence="1">
    <location>
        <begin position="1826"/>
        <end position="1835"/>
    </location>
</feature>
<feature type="compositionally biased region" description="Low complexity" evidence="1">
    <location>
        <begin position="1614"/>
        <end position="1626"/>
    </location>
</feature>
<dbReference type="EMBL" id="JAAAJB010000379">
    <property type="protein sequence ID" value="KAG0257032.1"/>
    <property type="molecule type" value="Genomic_DNA"/>
</dbReference>
<dbReference type="OrthoDB" id="2443747at2759"/>
<feature type="compositionally biased region" description="Low complexity" evidence="1">
    <location>
        <begin position="1087"/>
        <end position="1098"/>
    </location>
</feature>
<feature type="region of interest" description="Disordered" evidence="1">
    <location>
        <begin position="891"/>
        <end position="1098"/>
    </location>
</feature>
<feature type="region of interest" description="Disordered" evidence="1">
    <location>
        <begin position="1708"/>
        <end position="1731"/>
    </location>
</feature>
<feature type="compositionally biased region" description="Polar residues" evidence="1">
    <location>
        <begin position="813"/>
        <end position="822"/>
    </location>
</feature>
<feature type="region of interest" description="Disordered" evidence="1">
    <location>
        <begin position="1121"/>
        <end position="1172"/>
    </location>
</feature>
<feature type="compositionally biased region" description="Low complexity" evidence="1">
    <location>
        <begin position="317"/>
        <end position="349"/>
    </location>
</feature>
<feature type="domain" description="Arrestin C-terminal-like" evidence="2">
    <location>
        <begin position="632"/>
        <end position="770"/>
    </location>
</feature>
<dbReference type="Gene3D" id="2.60.40.640">
    <property type="match status" value="1"/>
</dbReference>
<feature type="compositionally biased region" description="Low complexity" evidence="1">
    <location>
        <begin position="1053"/>
        <end position="1070"/>
    </location>
</feature>
<feature type="region of interest" description="Disordered" evidence="1">
    <location>
        <begin position="786"/>
        <end position="876"/>
    </location>
</feature>
<comment type="caution">
    <text evidence="3">The sequence shown here is derived from an EMBL/GenBank/DDBJ whole genome shotgun (WGS) entry which is preliminary data.</text>
</comment>
<feature type="compositionally biased region" description="Low complexity" evidence="1">
    <location>
        <begin position="979"/>
        <end position="997"/>
    </location>
</feature>
<feature type="compositionally biased region" description="Low complexity" evidence="1">
    <location>
        <begin position="1646"/>
        <end position="1666"/>
    </location>
</feature>
<feature type="compositionally biased region" description="Polar residues" evidence="1">
    <location>
        <begin position="2077"/>
        <end position="2090"/>
    </location>
</feature>
<reference evidence="3" key="1">
    <citation type="journal article" date="2020" name="Fungal Divers.">
        <title>Resolving the Mortierellaceae phylogeny through synthesis of multi-gene phylogenetics and phylogenomics.</title>
        <authorList>
            <person name="Vandepol N."/>
            <person name="Liber J."/>
            <person name="Desiro A."/>
            <person name="Na H."/>
            <person name="Kennedy M."/>
            <person name="Barry K."/>
            <person name="Grigoriev I.V."/>
            <person name="Miller A.N."/>
            <person name="O'Donnell K."/>
            <person name="Stajich J.E."/>
            <person name="Bonito G."/>
        </authorList>
    </citation>
    <scope>NUCLEOTIDE SEQUENCE</scope>
    <source>
        <strain evidence="3">BC1065</strain>
    </source>
</reference>
<protein>
    <recommendedName>
        <fullName evidence="2">Arrestin C-terminal-like domain-containing protein</fullName>
    </recommendedName>
</protein>
<feature type="region of interest" description="Disordered" evidence="1">
    <location>
        <begin position="1"/>
        <end position="106"/>
    </location>
</feature>
<feature type="compositionally biased region" description="Polar residues" evidence="1">
    <location>
        <begin position="1753"/>
        <end position="1767"/>
    </location>
</feature>
<feature type="region of interest" description="Disordered" evidence="1">
    <location>
        <begin position="1456"/>
        <end position="1498"/>
    </location>
</feature>
<feature type="region of interest" description="Disordered" evidence="1">
    <location>
        <begin position="1645"/>
        <end position="1666"/>
    </location>
</feature>
<feature type="compositionally biased region" description="Pro residues" evidence="1">
    <location>
        <begin position="228"/>
        <end position="238"/>
    </location>
</feature>
<feature type="compositionally biased region" description="Polar residues" evidence="1">
    <location>
        <begin position="1488"/>
        <end position="1498"/>
    </location>
</feature>
<feature type="compositionally biased region" description="Polar residues" evidence="1">
    <location>
        <begin position="26"/>
        <end position="36"/>
    </location>
</feature>
<feature type="region of interest" description="Disordered" evidence="1">
    <location>
        <begin position="457"/>
        <end position="488"/>
    </location>
</feature>
<feature type="region of interest" description="Disordered" evidence="1">
    <location>
        <begin position="1249"/>
        <end position="1297"/>
    </location>
</feature>
<feature type="compositionally biased region" description="Low complexity" evidence="1">
    <location>
        <begin position="1541"/>
        <end position="1558"/>
    </location>
</feature>
<evidence type="ECO:0000256" key="1">
    <source>
        <dbReference type="SAM" id="MobiDB-lite"/>
    </source>
</evidence>
<organism evidence="3 4">
    <name type="scientific">Actinomortierella ambigua</name>
    <dbReference type="NCBI Taxonomy" id="1343610"/>
    <lineage>
        <taxon>Eukaryota</taxon>
        <taxon>Fungi</taxon>
        <taxon>Fungi incertae sedis</taxon>
        <taxon>Mucoromycota</taxon>
        <taxon>Mortierellomycotina</taxon>
        <taxon>Mortierellomycetes</taxon>
        <taxon>Mortierellales</taxon>
        <taxon>Mortierellaceae</taxon>
        <taxon>Actinomortierella</taxon>
    </lineage>
</organism>
<dbReference type="SUPFAM" id="SSF81296">
    <property type="entry name" value="E set domains"/>
    <property type="match status" value="1"/>
</dbReference>
<keyword evidence="4" id="KW-1185">Reference proteome</keyword>
<feature type="region of interest" description="Disordered" evidence="1">
    <location>
        <begin position="1876"/>
        <end position="1895"/>
    </location>
</feature>
<dbReference type="Proteomes" id="UP000807716">
    <property type="component" value="Unassembled WGS sequence"/>
</dbReference>
<feature type="compositionally biased region" description="Polar residues" evidence="1">
    <location>
        <begin position="137"/>
        <end position="154"/>
    </location>
</feature>
<feature type="region of interest" description="Disordered" evidence="1">
    <location>
        <begin position="194"/>
        <end position="389"/>
    </location>
</feature>
<dbReference type="InterPro" id="IPR014752">
    <property type="entry name" value="Arrestin-like_C"/>
</dbReference>
<feature type="compositionally biased region" description="Low complexity" evidence="1">
    <location>
        <begin position="1"/>
        <end position="25"/>
    </location>
</feature>
<feature type="region of interest" description="Disordered" evidence="1">
    <location>
        <begin position="128"/>
        <end position="154"/>
    </location>
</feature>
<feature type="region of interest" description="Disordered" evidence="1">
    <location>
        <begin position="1518"/>
        <end position="1558"/>
    </location>
</feature>
<feature type="compositionally biased region" description="Basic and acidic residues" evidence="1">
    <location>
        <begin position="38"/>
        <end position="57"/>
    </location>
</feature>
<name>A0A9P6Q0U4_9FUNG</name>
<evidence type="ECO:0000259" key="2">
    <source>
        <dbReference type="Pfam" id="PF02752"/>
    </source>
</evidence>
<accession>A0A9P6Q0U4</accession>
<feature type="region of interest" description="Disordered" evidence="1">
    <location>
        <begin position="2010"/>
        <end position="2106"/>
    </location>
</feature>
<feature type="compositionally biased region" description="Basic and acidic residues" evidence="1">
    <location>
        <begin position="950"/>
        <end position="959"/>
    </location>
</feature>
<evidence type="ECO:0000313" key="3">
    <source>
        <dbReference type="EMBL" id="KAG0257032.1"/>
    </source>
</evidence>
<feature type="compositionally biased region" description="Low complexity" evidence="1">
    <location>
        <begin position="824"/>
        <end position="861"/>
    </location>
</feature>
<feature type="non-terminal residue" evidence="3">
    <location>
        <position position="1"/>
    </location>
</feature>
<feature type="compositionally biased region" description="Polar residues" evidence="1">
    <location>
        <begin position="290"/>
        <end position="301"/>
    </location>
</feature>
<dbReference type="Pfam" id="PF02752">
    <property type="entry name" value="Arrestin_C"/>
    <property type="match status" value="1"/>
</dbReference>
<feature type="compositionally biased region" description="Low complexity" evidence="1">
    <location>
        <begin position="1778"/>
        <end position="1798"/>
    </location>
</feature>
<feature type="compositionally biased region" description="Low complexity" evidence="1">
    <location>
        <begin position="2018"/>
        <end position="2032"/>
    </location>
</feature>